<feature type="transmembrane region" description="Helical" evidence="2">
    <location>
        <begin position="79"/>
        <end position="101"/>
    </location>
</feature>
<evidence type="ECO:0000313" key="4">
    <source>
        <dbReference type="Proteomes" id="UP000000600"/>
    </source>
</evidence>
<gene>
    <name evidence="3" type="ORF">GSPATT00018490001</name>
</gene>
<organism evidence="3 4">
    <name type="scientific">Paramecium tetraurelia</name>
    <dbReference type="NCBI Taxonomy" id="5888"/>
    <lineage>
        <taxon>Eukaryota</taxon>
        <taxon>Sar</taxon>
        <taxon>Alveolata</taxon>
        <taxon>Ciliophora</taxon>
        <taxon>Intramacronucleata</taxon>
        <taxon>Oligohymenophorea</taxon>
        <taxon>Peniculida</taxon>
        <taxon>Parameciidae</taxon>
        <taxon>Paramecium</taxon>
    </lineage>
</organism>
<accession>A0DMK5</accession>
<keyword evidence="4" id="KW-1185">Reference proteome</keyword>
<dbReference type="GeneID" id="5037454"/>
<sequence>MLRKEVQLLIAVGGIYFCYFKVGLIQEHLFKSNLGTMDFPSPKFEFSSVLIFLQMLIYNLLCLAMILKNKISFVCTIKEGAYLGLLNFSSMIGALTALQYVTASTYSSQLQLNPVCIGSWIGFGQPEIHKVANTVWVDHHCGNLCIQHFLDFRNCFINNFFVLRWVSSNFVEQIQSEEIGTMGNGIPHQSLEFYRLNYLHTDTRQVHSVLELHSIIPTSYSRNTVFDHLLCVGPSVHLLLHKLLLSTSVKCSNDNKKVLHCPLVYYEFTITSLVALGVAWELFMGMSSRIPAEKKKGSYIKVPYEDEKKEEETNGHHNKEHKNDHKHNHNH</sequence>
<protein>
    <submittedName>
        <fullName evidence="3">Uncharacterized protein</fullName>
    </submittedName>
</protein>
<evidence type="ECO:0000256" key="1">
    <source>
        <dbReference type="SAM" id="MobiDB-lite"/>
    </source>
</evidence>
<feature type="compositionally biased region" description="Basic and acidic residues" evidence="1">
    <location>
        <begin position="307"/>
        <end position="323"/>
    </location>
</feature>
<dbReference type="OrthoDB" id="312226at2759"/>
<proteinExistence type="predicted"/>
<dbReference type="HOGENOM" id="CLU_840604_0_0_1"/>
<feature type="transmembrane region" description="Helical" evidence="2">
    <location>
        <begin position="7"/>
        <end position="26"/>
    </location>
</feature>
<dbReference type="AlphaFoldDB" id="A0DMK5"/>
<keyword evidence="2" id="KW-1133">Transmembrane helix</keyword>
<name>A0DMK5_PARTE</name>
<reference evidence="3 4" key="1">
    <citation type="journal article" date="2006" name="Nature">
        <title>Global trends of whole-genome duplications revealed by the ciliate Paramecium tetraurelia.</title>
        <authorList>
            <consortium name="Genoscope"/>
            <person name="Aury J.-M."/>
            <person name="Jaillon O."/>
            <person name="Duret L."/>
            <person name="Noel B."/>
            <person name="Jubin C."/>
            <person name="Porcel B.M."/>
            <person name="Segurens B."/>
            <person name="Daubin V."/>
            <person name="Anthouard V."/>
            <person name="Aiach N."/>
            <person name="Arnaiz O."/>
            <person name="Billaut A."/>
            <person name="Beisson J."/>
            <person name="Blanc I."/>
            <person name="Bouhouche K."/>
            <person name="Camara F."/>
            <person name="Duharcourt S."/>
            <person name="Guigo R."/>
            <person name="Gogendeau D."/>
            <person name="Katinka M."/>
            <person name="Keller A.-M."/>
            <person name="Kissmehl R."/>
            <person name="Klotz C."/>
            <person name="Koll F."/>
            <person name="Le Moue A."/>
            <person name="Lepere C."/>
            <person name="Malinsky S."/>
            <person name="Nowacki M."/>
            <person name="Nowak J.K."/>
            <person name="Plattner H."/>
            <person name="Poulain J."/>
            <person name="Ruiz F."/>
            <person name="Serrano V."/>
            <person name="Zagulski M."/>
            <person name="Dessen P."/>
            <person name="Betermier M."/>
            <person name="Weissenbach J."/>
            <person name="Scarpelli C."/>
            <person name="Schachter V."/>
            <person name="Sperling L."/>
            <person name="Meyer E."/>
            <person name="Cohen J."/>
            <person name="Wincker P."/>
        </authorList>
    </citation>
    <scope>NUCLEOTIDE SEQUENCE [LARGE SCALE GENOMIC DNA]</scope>
    <source>
        <strain evidence="3 4">Stock d4-2</strain>
    </source>
</reference>
<keyword evidence="2" id="KW-0472">Membrane</keyword>
<dbReference type="InParanoid" id="A0DMK5"/>
<dbReference type="KEGG" id="ptm:GSPATT00018490001"/>
<evidence type="ECO:0000313" key="3">
    <source>
        <dbReference type="EMBL" id="CAK84272.1"/>
    </source>
</evidence>
<feature type="transmembrane region" description="Helical" evidence="2">
    <location>
        <begin position="46"/>
        <end position="67"/>
    </location>
</feature>
<dbReference type="RefSeq" id="XP_001451669.1">
    <property type="nucleotide sequence ID" value="XM_001451632.2"/>
</dbReference>
<dbReference type="EMBL" id="CT868496">
    <property type="protein sequence ID" value="CAK84272.1"/>
    <property type="molecule type" value="Genomic_DNA"/>
</dbReference>
<keyword evidence="2" id="KW-0812">Transmembrane</keyword>
<evidence type="ECO:0000256" key="2">
    <source>
        <dbReference type="SAM" id="Phobius"/>
    </source>
</evidence>
<feature type="region of interest" description="Disordered" evidence="1">
    <location>
        <begin position="307"/>
        <end position="331"/>
    </location>
</feature>
<dbReference type="Proteomes" id="UP000000600">
    <property type="component" value="Unassembled WGS sequence"/>
</dbReference>